<dbReference type="Proteomes" id="UP000001194">
    <property type="component" value="Unassembled WGS sequence"/>
</dbReference>
<dbReference type="OrthoDB" id="5362978at2759"/>
<dbReference type="InParanoid" id="B0DWH6"/>
<dbReference type="HOGENOM" id="CLU_2483749_0_0_1"/>
<reference evidence="1 2" key="1">
    <citation type="journal article" date="2008" name="Nature">
        <title>The genome of Laccaria bicolor provides insights into mycorrhizal symbiosis.</title>
        <authorList>
            <person name="Martin F."/>
            <person name="Aerts A."/>
            <person name="Ahren D."/>
            <person name="Brun A."/>
            <person name="Danchin E.G.J."/>
            <person name="Duchaussoy F."/>
            <person name="Gibon J."/>
            <person name="Kohler A."/>
            <person name="Lindquist E."/>
            <person name="Pereda V."/>
            <person name="Salamov A."/>
            <person name="Shapiro H.J."/>
            <person name="Wuyts J."/>
            <person name="Blaudez D."/>
            <person name="Buee M."/>
            <person name="Brokstein P."/>
            <person name="Canbaeck B."/>
            <person name="Cohen D."/>
            <person name="Courty P.E."/>
            <person name="Coutinho P.M."/>
            <person name="Delaruelle C."/>
            <person name="Detter J.C."/>
            <person name="Deveau A."/>
            <person name="DiFazio S."/>
            <person name="Duplessis S."/>
            <person name="Fraissinet-Tachet L."/>
            <person name="Lucic E."/>
            <person name="Frey-Klett P."/>
            <person name="Fourrey C."/>
            <person name="Feussner I."/>
            <person name="Gay G."/>
            <person name="Grimwood J."/>
            <person name="Hoegger P.J."/>
            <person name="Jain P."/>
            <person name="Kilaru S."/>
            <person name="Labbe J."/>
            <person name="Lin Y.C."/>
            <person name="Legue V."/>
            <person name="Le Tacon F."/>
            <person name="Marmeisse R."/>
            <person name="Melayah D."/>
            <person name="Montanini B."/>
            <person name="Muratet M."/>
            <person name="Nehls U."/>
            <person name="Niculita-Hirzel H."/>
            <person name="Oudot-Le Secq M.P."/>
            <person name="Peter M."/>
            <person name="Quesneville H."/>
            <person name="Rajashekar B."/>
            <person name="Reich M."/>
            <person name="Rouhier N."/>
            <person name="Schmutz J."/>
            <person name="Yin T."/>
            <person name="Chalot M."/>
            <person name="Henrissat B."/>
            <person name="Kuees U."/>
            <person name="Lucas S."/>
            <person name="Van de Peer Y."/>
            <person name="Podila G.K."/>
            <person name="Polle A."/>
            <person name="Pukkila P.J."/>
            <person name="Richardson P.M."/>
            <person name="Rouze P."/>
            <person name="Sanders I.R."/>
            <person name="Stajich J.E."/>
            <person name="Tunlid A."/>
            <person name="Tuskan G."/>
            <person name="Grigoriev I.V."/>
        </authorList>
    </citation>
    <scope>NUCLEOTIDE SEQUENCE [LARGE SCALE GENOMIC DNA]</scope>
    <source>
        <strain evidence="2">S238N-H82 / ATCC MYA-4686</strain>
    </source>
</reference>
<proteinExistence type="predicted"/>
<evidence type="ECO:0000313" key="2">
    <source>
        <dbReference type="Proteomes" id="UP000001194"/>
    </source>
</evidence>
<organism evidence="2">
    <name type="scientific">Laccaria bicolor (strain S238N-H82 / ATCC MYA-4686)</name>
    <name type="common">Bicoloured deceiver</name>
    <name type="synonym">Laccaria laccata var. bicolor</name>
    <dbReference type="NCBI Taxonomy" id="486041"/>
    <lineage>
        <taxon>Eukaryota</taxon>
        <taxon>Fungi</taxon>
        <taxon>Dikarya</taxon>
        <taxon>Basidiomycota</taxon>
        <taxon>Agaricomycotina</taxon>
        <taxon>Agaricomycetes</taxon>
        <taxon>Agaricomycetidae</taxon>
        <taxon>Agaricales</taxon>
        <taxon>Agaricineae</taxon>
        <taxon>Hydnangiaceae</taxon>
        <taxon>Laccaria</taxon>
    </lineage>
</organism>
<dbReference type="EMBL" id="DS547143">
    <property type="protein sequence ID" value="EDR01092.1"/>
    <property type="molecule type" value="Genomic_DNA"/>
</dbReference>
<gene>
    <name evidence="1" type="ORF">LACBIDRAFT_312605</name>
</gene>
<accession>B0DWH6</accession>
<name>B0DWH6_LACBS</name>
<dbReference type="RefSeq" id="XP_001888311.1">
    <property type="nucleotide sequence ID" value="XM_001888276.1"/>
</dbReference>
<evidence type="ECO:0000313" key="1">
    <source>
        <dbReference type="EMBL" id="EDR01092.1"/>
    </source>
</evidence>
<sequence>MYGISAFGTNASFYNTNWRRKMLMENANGHCGIIRPPPAAEYSLSTLVDVAPKNRWDLNILDEQGYDKFMEFVEEAKGLELHELQEA</sequence>
<dbReference type="KEGG" id="lbc:LACBIDRAFT_312605"/>
<keyword evidence="2" id="KW-1185">Reference proteome</keyword>
<protein>
    <submittedName>
        <fullName evidence="1">Predicted protein</fullName>
    </submittedName>
</protein>
<dbReference type="AlphaFoldDB" id="B0DWH6"/>
<dbReference type="GeneID" id="6083906"/>